<dbReference type="EMBL" id="JACGWL010000002">
    <property type="protein sequence ID" value="KAK4407820.1"/>
    <property type="molecule type" value="Genomic_DNA"/>
</dbReference>
<proteinExistence type="predicted"/>
<feature type="compositionally biased region" description="Basic and acidic residues" evidence="1">
    <location>
        <begin position="177"/>
        <end position="186"/>
    </location>
</feature>
<organism evidence="2 3">
    <name type="scientific">Sesamum angolense</name>
    <dbReference type="NCBI Taxonomy" id="2727404"/>
    <lineage>
        <taxon>Eukaryota</taxon>
        <taxon>Viridiplantae</taxon>
        <taxon>Streptophyta</taxon>
        <taxon>Embryophyta</taxon>
        <taxon>Tracheophyta</taxon>
        <taxon>Spermatophyta</taxon>
        <taxon>Magnoliopsida</taxon>
        <taxon>eudicotyledons</taxon>
        <taxon>Gunneridae</taxon>
        <taxon>Pentapetalae</taxon>
        <taxon>asterids</taxon>
        <taxon>lamiids</taxon>
        <taxon>Lamiales</taxon>
        <taxon>Pedaliaceae</taxon>
        <taxon>Sesamum</taxon>
    </lineage>
</organism>
<keyword evidence="3" id="KW-1185">Reference proteome</keyword>
<accession>A0AAE1X9P2</accession>
<evidence type="ECO:0000313" key="3">
    <source>
        <dbReference type="Proteomes" id="UP001289374"/>
    </source>
</evidence>
<feature type="region of interest" description="Disordered" evidence="1">
    <location>
        <begin position="176"/>
        <end position="195"/>
    </location>
</feature>
<dbReference type="PANTHER" id="PTHR11439">
    <property type="entry name" value="GAG-POL-RELATED RETROTRANSPOSON"/>
    <property type="match status" value="1"/>
</dbReference>
<dbReference type="Proteomes" id="UP001289374">
    <property type="component" value="Unassembled WGS sequence"/>
</dbReference>
<reference evidence="2" key="1">
    <citation type="submission" date="2020-06" db="EMBL/GenBank/DDBJ databases">
        <authorList>
            <person name="Li T."/>
            <person name="Hu X."/>
            <person name="Zhang T."/>
            <person name="Song X."/>
            <person name="Zhang H."/>
            <person name="Dai N."/>
            <person name="Sheng W."/>
            <person name="Hou X."/>
            <person name="Wei L."/>
        </authorList>
    </citation>
    <scope>NUCLEOTIDE SEQUENCE</scope>
    <source>
        <strain evidence="2">K16</strain>
        <tissue evidence="2">Leaf</tissue>
    </source>
</reference>
<protein>
    <recommendedName>
        <fullName evidence="4">Retrovirus-related Pol polyprotein from transposon TNT 1-94</fullName>
    </recommendedName>
</protein>
<reference evidence="2" key="2">
    <citation type="journal article" date="2024" name="Plant">
        <title>Genomic evolution and insights into agronomic trait innovations of Sesamum species.</title>
        <authorList>
            <person name="Miao H."/>
            <person name="Wang L."/>
            <person name="Qu L."/>
            <person name="Liu H."/>
            <person name="Sun Y."/>
            <person name="Le M."/>
            <person name="Wang Q."/>
            <person name="Wei S."/>
            <person name="Zheng Y."/>
            <person name="Lin W."/>
            <person name="Duan Y."/>
            <person name="Cao H."/>
            <person name="Xiong S."/>
            <person name="Wang X."/>
            <person name="Wei L."/>
            <person name="Li C."/>
            <person name="Ma Q."/>
            <person name="Ju M."/>
            <person name="Zhao R."/>
            <person name="Li G."/>
            <person name="Mu C."/>
            <person name="Tian Q."/>
            <person name="Mei H."/>
            <person name="Zhang T."/>
            <person name="Gao T."/>
            <person name="Zhang H."/>
        </authorList>
    </citation>
    <scope>NUCLEOTIDE SEQUENCE</scope>
    <source>
        <strain evidence="2">K16</strain>
    </source>
</reference>
<evidence type="ECO:0000313" key="2">
    <source>
        <dbReference type="EMBL" id="KAK4407820.1"/>
    </source>
</evidence>
<comment type="caution">
    <text evidence="2">The sequence shown here is derived from an EMBL/GenBank/DDBJ whole genome shotgun (WGS) entry which is preliminary data.</text>
</comment>
<evidence type="ECO:0000256" key="1">
    <source>
        <dbReference type="SAM" id="MobiDB-lite"/>
    </source>
</evidence>
<gene>
    <name evidence="2" type="ORF">Sango_0363000</name>
</gene>
<dbReference type="PANTHER" id="PTHR11439:SF496">
    <property type="entry name" value="RNA-DIRECTED DNA POLYMERASE"/>
    <property type="match status" value="1"/>
</dbReference>
<name>A0AAE1X9P2_9LAMI</name>
<evidence type="ECO:0008006" key="4">
    <source>
        <dbReference type="Google" id="ProtNLM"/>
    </source>
</evidence>
<dbReference type="AlphaFoldDB" id="A0AAE1X9P2"/>
<sequence>MSDINLNKWLEAIKFEMDSMGSNKIWTLIDPSKGVKLGGCKWVYKCKFGDNVEVTVFKARLVMDMKMPFLNRYVEEEIYMDQPKGFTSVVAEQKCTRPNVGYALSMTSRYQACVGEAHWSVVKIILKCLRRTKDMFLIYGSGELILEGYSDASFQSDDDNAKSQSGFVFKLNGGVDSRPKSSHENHLVSSVMDSC</sequence>